<protein>
    <submittedName>
        <fullName evidence="2">Uncharacterized protein</fullName>
    </submittedName>
</protein>
<keyword evidence="1" id="KW-0472">Membrane</keyword>
<dbReference type="Proteomes" id="UP001320715">
    <property type="component" value="Unassembled WGS sequence"/>
</dbReference>
<gene>
    <name evidence="2" type="ORF">GTW23_22615</name>
</gene>
<evidence type="ECO:0000313" key="2">
    <source>
        <dbReference type="EMBL" id="MCO6410983.1"/>
    </source>
</evidence>
<reference evidence="2 3" key="1">
    <citation type="submission" date="2020-01" db="EMBL/GenBank/DDBJ databases">
        <title>Genomes of bacteria type strains.</title>
        <authorList>
            <person name="Chen J."/>
            <person name="Zhu S."/>
            <person name="Yang J."/>
        </authorList>
    </citation>
    <scope>NUCLEOTIDE SEQUENCE [LARGE SCALE GENOMIC DNA]</scope>
    <source>
        <strain evidence="2 3">DSM 16655</strain>
    </source>
</reference>
<sequence length="48" mass="5253">MTNPFGWGVLAASLSTLLVLVFGLVVLSIALIAEEPWLQEKYGAEYQN</sequence>
<comment type="caution">
    <text evidence="2">The sequence shown here is derived from an EMBL/GenBank/DDBJ whole genome shotgun (WGS) entry which is preliminary data.</text>
</comment>
<organism evidence="2 3">
    <name type="scientific">Hoeflea alexandrii</name>
    <dbReference type="NCBI Taxonomy" id="288436"/>
    <lineage>
        <taxon>Bacteria</taxon>
        <taxon>Pseudomonadati</taxon>
        <taxon>Pseudomonadota</taxon>
        <taxon>Alphaproteobacteria</taxon>
        <taxon>Hyphomicrobiales</taxon>
        <taxon>Rhizobiaceae</taxon>
        <taxon>Hoeflea</taxon>
    </lineage>
</organism>
<keyword evidence="1" id="KW-1133">Transmembrane helix</keyword>
<dbReference type="EMBL" id="JAAAML010000005">
    <property type="protein sequence ID" value="MCO6410983.1"/>
    <property type="molecule type" value="Genomic_DNA"/>
</dbReference>
<evidence type="ECO:0000256" key="1">
    <source>
        <dbReference type="SAM" id="Phobius"/>
    </source>
</evidence>
<proteinExistence type="predicted"/>
<feature type="transmembrane region" description="Helical" evidence="1">
    <location>
        <begin position="6"/>
        <end position="33"/>
    </location>
</feature>
<keyword evidence="1" id="KW-0812">Transmembrane</keyword>
<accession>A0ABT1CXT4</accession>
<evidence type="ECO:0000313" key="3">
    <source>
        <dbReference type="Proteomes" id="UP001320715"/>
    </source>
</evidence>
<keyword evidence="3" id="KW-1185">Reference proteome</keyword>
<name>A0ABT1CXT4_9HYPH</name>